<dbReference type="Proteomes" id="UP001055879">
    <property type="component" value="Linkage Group LG03"/>
</dbReference>
<name>A0ACB9DP68_ARCLA</name>
<evidence type="ECO:0000313" key="2">
    <source>
        <dbReference type="Proteomes" id="UP001055879"/>
    </source>
</evidence>
<accession>A0ACB9DP68</accession>
<reference evidence="1 2" key="2">
    <citation type="journal article" date="2022" name="Mol. Ecol. Resour.">
        <title>The genomes of chicory, endive, great burdock and yacon provide insights into Asteraceae paleo-polyploidization history and plant inulin production.</title>
        <authorList>
            <person name="Fan W."/>
            <person name="Wang S."/>
            <person name="Wang H."/>
            <person name="Wang A."/>
            <person name="Jiang F."/>
            <person name="Liu H."/>
            <person name="Zhao H."/>
            <person name="Xu D."/>
            <person name="Zhang Y."/>
        </authorList>
    </citation>
    <scope>NUCLEOTIDE SEQUENCE [LARGE SCALE GENOMIC DNA]</scope>
    <source>
        <strain evidence="2">cv. Niubang</strain>
    </source>
</reference>
<gene>
    <name evidence="1" type="ORF">L6452_10958</name>
</gene>
<keyword evidence="2" id="KW-1185">Reference proteome</keyword>
<reference evidence="2" key="1">
    <citation type="journal article" date="2022" name="Mol. Ecol. Resour.">
        <title>The genomes of chicory, endive, great burdock and yacon provide insights into Asteraceae palaeo-polyploidization history and plant inulin production.</title>
        <authorList>
            <person name="Fan W."/>
            <person name="Wang S."/>
            <person name="Wang H."/>
            <person name="Wang A."/>
            <person name="Jiang F."/>
            <person name="Liu H."/>
            <person name="Zhao H."/>
            <person name="Xu D."/>
            <person name="Zhang Y."/>
        </authorList>
    </citation>
    <scope>NUCLEOTIDE SEQUENCE [LARGE SCALE GENOMIC DNA]</scope>
    <source>
        <strain evidence="2">cv. Niubang</strain>
    </source>
</reference>
<organism evidence="1 2">
    <name type="scientific">Arctium lappa</name>
    <name type="common">Greater burdock</name>
    <name type="synonym">Lappa major</name>
    <dbReference type="NCBI Taxonomy" id="4217"/>
    <lineage>
        <taxon>Eukaryota</taxon>
        <taxon>Viridiplantae</taxon>
        <taxon>Streptophyta</taxon>
        <taxon>Embryophyta</taxon>
        <taxon>Tracheophyta</taxon>
        <taxon>Spermatophyta</taxon>
        <taxon>Magnoliopsida</taxon>
        <taxon>eudicotyledons</taxon>
        <taxon>Gunneridae</taxon>
        <taxon>Pentapetalae</taxon>
        <taxon>asterids</taxon>
        <taxon>campanulids</taxon>
        <taxon>Asterales</taxon>
        <taxon>Asteraceae</taxon>
        <taxon>Carduoideae</taxon>
        <taxon>Cardueae</taxon>
        <taxon>Arctiinae</taxon>
        <taxon>Arctium</taxon>
    </lineage>
</organism>
<proteinExistence type="predicted"/>
<evidence type="ECO:0000313" key="1">
    <source>
        <dbReference type="EMBL" id="KAI3748092.1"/>
    </source>
</evidence>
<dbReference type="EMBL" id="CM042049">
    <property type="protein sequence ID" value="KAI3748092.1"/>
    <property type="molecule type" value="Genomic_DNA"/>
</dbReference>
<sequence>MEIGSPPSPKDNEHLNQISGSNSQSSLNNKDTRIDIVGSSSSNKMFDDGDNEEQWVPFLPLLSVKPFLRPRERNCRI</sequence>
<comment type="caution">
    <text evidence="1">The sequence shown here is derived from an EMBL/GenBank/DDBJ whole genome shotgun (WGS) entry which is preliminary data.</text>
</comment>
<protein>
    <submittedName>
        <fullName evidence="1">Uncharacterized protein</fullName>
    </submittedName>
</protein>